<dbReference type="Gene3D" id="3.40.190.10">
    <property type="entry name" value="Periplasmic binding protein-like II"/>
    <property type="match status" value="1"/>
</dbReference>
<comment type="caution">
    <text evidence="1">The sequence shown here is derived from an EMBL/GenBank/DDBJ whole genome shotgun (WGS) entry which is preliminary data.</text>
</comment>
<proteinExistence type="predicted"/>
<keyword evidence="2" id="KW-1185">Reference proteome</keyword>
<dbReference type="AlphaFoldDB" id="A0A845AF74"/>
<dbReference type="EMBL" id="WTYA01000001">
    <property type="protein sequence ID" value="MXP27611.1"/>
    <property type="molecule type" value="Genomic_DNA"/>
</dbReference>
<name>A0A845AF74_9SPHN</name>
<evidence type="ECO:0000313" key="1">
    <source>
        <dbReference type="EMBL" id="MXP27611.1"/>
    </source>
</evidence>
<accession>A0A845AF74</accession>
<reference evidence="1 2" key="1">
    <citation type="submission" date="2019-12" db="EMBL/GenBank/DDBJ databases">
        <title>Genomic-based taxomic classification of the family Erythrobacteraceae.</title>
        <authorList>
            <person name="Xu L."/>
        </authorList>
    </citation>
    <scope>NUCLEOTIDE SEQUENCE [LARGE SCALE GENOMIC DNA]</scope>
    <source>
        <strain evidence="1 2">KEMB 9005-328</strain>
    </source>
</reference>
<sequence>MIAAALLFATALAQTPPTDVSPPQAVPPITLAPSLTCGAVSAPGLAQLGADGVWRGYLVSLCRRIASVTGRDPKNIAFHSYDGPDGLAHAADDDVAFLSPMEMASGTLSDDLLDGPVVSHDRQLLVQRADVPAQSLPSLAGKLICFIAGTRAEDALDRWAEHSKIAVEYLPFQEPVEMADAFAVGKCAAEAIDIANISSPRDVRVLATLESLPILVATPAERGQDWRQQVADAIAGNANPPDDPDQPD</sequence>
<organism evidence="1 2">
    <name type="scientific">Qipengyuania algicida</name>
    <dbReference type="NCBI Taxonomy" id="1836209"/>
    <lineage>
        <taxon>Bacteria</taxon>
        <taxon>Pseudomonadati</taxon>
        <taxon>Pseudomonadota</taxon>
        <taxon>Alphaproteobacteria</taxon>
        <taxon>Sphingomonadales</taxon>
        <taxon>Erythrobacteraceae</taxon>
        <taxon>Qipengyuania</taxon>
    </lineage>
</organism>
<dbReference type="OrthoDB" id="9777941at2"/>
<dbReference type="RefSeq" id="WP_160751884.1">
    <property type="nucleotide sequence ID" value="NZ_WTYA01000001.1"/>
</dbReference>
<evidence type="ECO:0008006" key="3">
    <source>
        <dbReference type="Google" id="ProtNLM"/>
    </source>
</evidence>
<evidence type="ECO:0000313" key="2">
    <source>
        <dbReference type="Proteomes" id="UP000439780"/>
    </source>
</evidence>
<dbReference type="SUPFAM" id="SSF53850">
    <property type="entry name" value="Periplasmic binding protein-like II"/>
    <property type="match status" value="1"/>
</dbReference>
<protein>
    <recommendedName>
        <fullName evidence="3">Transporter substrate-binding domain-containing protein</fullName>
    </recommendedName>
</protein>
<dbReference type="Proteomes" id="UP000439780">
    <property type="component" value="Unassembled WGS sequence"/>
</dbReference>
<gene>
    <name evidence="1" type="ORF">GRI58_02090</name>
</gene>